<feature type="compositionally biased region" description="Basic and acidic residues" evidence="1">
    <location>
        <begin position="34"/>
        <end position="50"/>
    </location>
</feature>
<keyword evidence="2" id="KW-1133">Transmembrane helix</keyword>
<gene>
    <name evidence="3" type="ORF">LITE_LOCUS19102</name>
</gene>
<proteinExistence type="predicted"/>
<organism evidence="3 4">
    <name type="scientific">Linum tenue</name>
    <dbReference type="NCBI Taxonomy" id="586396"/>
    <lineage>
        <taxon>Eukaryota</taxon>
        <taxon>Viridiplantae</taxon>
        <taxon>Streptophyta</taxon>
        <taxon>Embryophyta</taxon>
        <taxon>Tracheophyta</taxon>
        <taxon>Spermatophyta</taxon>
        <taxon>Magnoliopsida</taxon>
        <taxon>eudicotyledons</taxon>
        <taxon>Gunneridae</taxon>
        <taxon>Pentapetalae</taxon>
        <taxon>rosids</taxon>
        <taxon>fabids</taxon>
        <taxon>Malpighiales</taxon>
        <taxon>Linaceae</taxon>
        <taxon>Linum</taxon>
    </lineage>
</organism>
<protein>
    <submittedName>
        <fullName evidence="3">Uncharacterized protein</fullName>
    </submittedName>
</protein>
<accession>A0AAV0KKZ7</accession>
<keyword evidence="4" id="KW-1185">Reference proteome</keyword>
<dbReference type="EMBL" id="CAMGYJ010000005">
    <property type="protein sequence ID" value="CAI0422357.1"/>
    <property type="molecule type" value="Genomic_DNA"/>
</dbReference>
<feature type="region of interest" description="Disordered" evidence="1">
    <location>
        <begin position="34"/>
        <end position="75"/>
    </location>
</feature>
<comment type="caution">
    <text evidence="3">The sequence shown here is derived from an EMBL/GenBank/DDBJ whole genome shotgun (WGS) entry which is preliminary data.</text>
</comment>
<keyword evidence="2" id="KW-0472">Membrane</keyword>
<evidence type="ECO:0000256" key="2">
    <source>
        <dbReference type="SAM" id="Phobius"/>
    </source>
</evidence>
<keyword evidence="2" id="KW-0812">Transmembrane</keyword>
<feature type="non-terminal residue" evidence="3">
    <location>
        <position position="1"/>
    </location>
</feature>
<evidence type="ECO:0000313" key="4">
    <source>
        <dbReference type="Proteomes" id="UP001154282"/>
    </source>
</evidence>
<feature type="transmembrane region" description="Helical" evidence="2">
    <location>
        <begin position="14"/>
        <end position="32"/>
    </location>
</feature>
<sequence length="75" mass="8217">KKIKYNYRTTRPPLSLVSPVSLSICLLPTLLLSKNDDAKGRNNGDGDGKNDGILTATTDRVEETADDEGYFVDDD</sequence>
<dbReference type="Proteomes" id="UP001154282">
    <property type="component" value="Unassembled WGS sequence"/>
</dbReference>
<evidence type="ECO:0000313" key="3">
    <source>
        <dbReference type="EMBL" id="CAI0422357.1"/>
    </source>
</evidence>
<evidence type="ECO:0000256" key="1">
    <source>
        <dbReference type="SAM" id="MobiDB-lite"/>
    </source>
</evidence>
<feature type="compositionally biased region" description="Acidic residues" evidence="1">
    <location>
        <begin position="64"/>
        <end position="75"/>
    </location>
</feature>
<name>A0AAV0KKZ7_9ROSI</name>
<dbReference type="AlphaFoldDB" id="A0AAV0KKZ7"/>
<reference evidence="3" key="1">
    <citation type="submission" date="2022-08" db="EMBL/GenBank/DDBJ databases">
        <authorList>
            <person name="Gutierrez-Valencia J."/>
        </authorList>
    </citation>
    <scope>NUCLEOTIDE SEQUENCE</scope>
</reference>